<keyword evidence="4" id="KW-0963">Cytoplasm</keyword>
<dbReference type="PANTHER" id="PTHR33370">
    <property type="entry name" value="TRANSLATION INITIATION FACTOR IF-1, CHLOROPLASTIC"/>
    <property type="match status" value="1"/>
</dbReference>
<comment type="caution">
    <text evidence="7">The sequence shown here is derived from an EMBL/GenBank/DDBJ whole genome shotgun (WGS) entry which is preliminary data.</text>
</comment>
<feature type="domain" description="S1-like" evidence="6">
    <location>
        <begin position="1"/>
        <end position="79"/>
    </location>
</feature>
<dbReference type="InterPro" id="IPR004368">
    <property type="entry name" value="TIF_IF1"/>
</dbReference>
<proteinExistence type="inferred from homology"/>
<keyword evidence="3 4" id="KW-0648">Protein biosynthesis</keyword>
<name>A0A1G1WHH0_9BACT</name>
<comment type="function">
    <text evidence="4">One of the essential components for the initiation of protein synthesis. Stabilizes the binding of IF-2 and IF-3 on the 30S subunit to which N-formylmethionyl-tRNA(fMet) subsequently binds. Helps modulate mRNA selection, yielding the 30S pre-initiation complex (PIC). Upon addition of the 50S ribosomal subunit IF-1, IF-2 and IF-3 are released leaving the mature 70S translation initiation complex.</text>
</comment>
<evidence type="ECO:0000259" key="6">
    <source>
        <dbReference type="PROSITE" id="PS50832"/>
    </source>
</evidence>
<comment type="similarity">
    <text evidence="1 4">Belongs to the IF-1 family.</text>
</comment>
<evidence type="ECO:0000256" key="5">
    <source>
        <dbReference type="NCBIfam" id="TIGR00008"/>
    </source>
</evidence>
<gene>
    <name evidence="4" type="primary">infA</name>
    <name evidence="7" type="ORF">A2Z42_01390</name>
</gene>
<evidence type="ECO:0000313" key="7">
    <source>
        <dbReference type="EMBL" id="OGY26697.1"/>
    </source>
</evidence>
<dbReference type="GO" id="GO:0043022">
    <property type="term" value="F:ribosome binding"/>
    <property type="evidence" value="ECO:0007669"/>
    <property type="project" value="UniProtKB-UniRule"/>
</dbReference>
<dbReference type="GO" id="GO:0005829">
    <property type="term" value="C:cytosol"/>
    <property type="evidence" value="ECO:0007669"/>
    <property type="project" value="TreeGrafter"/>
</dbReference>
<organism evidence="7 8">
    <name type="scientific">Candidatus Woykebacteria bacterium RBG_19FT_COMBO_43_10</name>
    <dbReference type="NCBI Taxonomy" id="1802598"/>
    <lineage>
        <taxon>Bacteria</taxon>
        <taxon>Candidatus Woykeibacteriota</taxon>
    </lineage>
</organism>
<keyword evidence="4" id="KW-0699">rRNA-binding</keyword>
<comment type="subcellular location">
    <subcellularLocation>
        <location evidence="4">Cytoplasm</location>
    </subcellularLocation>
</comment>
<dbReference type="GO" id="GO:0003743">
    <property type="term" value="F:translation initiation factor activity"/>
    <property type="evidence" value="ECO:0007669"/>
    <property type="project" value="UniProtKB-UniRule"/>
</dbReference>
<dbReference type="HAMAP" id="MF_00075">
    <property type="entry name" value="IF_1"/>
    <property type="match status" value="1"/>
</dbReference>
<comment type="subunit">
    <text evidence="4">Component of the 30S ribosomal translation pre-initiation complex which assembles on the 30S ribosome in the order IF-2 and IF-3, IF-1 and N-formylmethionyl-tRNA(fMet); mRNA recruitment can occur at any time during PIC assembly.</text>
</comment>
<dbReference type="EMBL" id="MHCU01000061">
    <property type="protein sequence ID" value="OGY26697.1"/>
    <property type="molecule type" value="Genomic_DNA"/>
</dbReference>
<dbReference type="FunFam" id="2.40.50.140:FF:000002">
    <property type="entry name" value="Translation initiation factor IF-1"/>
    <property type="match status" value="1"/>
</dbReference>
<dbReference type="PANTHER" id="PTHR33370:SF1">
    <property type="entry name" value="TRANSLATION INITIATION FACTOR IF-1, CHLOROPLASTIC"/>
    <property type="match status" value="1"/>
</dbReference>
<dbReference type="SUPFAM" id="SSF50249">
    <property type="entry name" value="Nucleic acid-binding proteins"/>
    <property type="match status" value="1"/>
</dbReference>
<evidence type="ECO:0000256" key="1">
    <source>
        <dbReference type="ARBA" id="ARBA00010939"/>
    </source>
</evidence>
<dbReference type="Pfam" id="PF01176">
    <property type="entry name" value="eIF-1a"/>
    <property type="match status" value="1"/>
</dbReference>
<dbReference type="InterPro" id="IPR006196">
    <property type="entry name" value="RNA-binding_domain_S1_IF1"/>
</dbReference>
<keyword evidence="4" id="KW-0694">RNA-binding</keyword>
<dbReference type="Proteomes" id="UP000176645">
    <property type="component" value="Unassembled WGS sequence"/>
</dbReference>
<protein>
    <recommendedName>
        <fullName evidence="4 5">Translation initiation factor IF-1</fullName>
    </recommendedName>
</protein>
<reference evidence="7 8" key="1">
    <citation type="journal article" date="2016" name="Nat. Commun.">
        <title>Thousands of microbial genomes shed light on interconnected biogeochemical processes in an aquifer system.</title>
        <authorList>
            <person name="Anantharaman K."/>
            <person name="Brown C.T."/>
            <person name="Hug L.A."/>
            <person name="Sharon I."/>
            <person name="Castelle C.J."/>
            <person name="Probst A.J."/>
            <person name="Thomas B.C."/>
            <person name="Singh A."/>
            <person name="Wilkins M.J."/>
            <person name="Karaoz U."/>
            <person name="Brodie E.L."/>
            <person name="Williams K.H."/>
            <person name="Hubbard S.S."/>
            <person name="Banfield J.F."/>
        </authorList>
    </citation>
    <scope>NUCLEOTIDE SEQUENCE [LARGE SCALE GENOMIC DNA]</scope>
</reference>
<dbReference type="NCBIfam" id="TIGR00008">
    <property type="entry name" value="infA"/>
    <property type="match status" value="1"/>
</dbReference>
<keyword evidence="2 4" id="KW-0396">Initiation factor</keyword>
<dbReference type="PROSITE" id="PS50832">
    <property type="entry name" value="S1_IF1_TYPE"/>
    <property type="match status" value="1"/>
</dbReference>
<dbReference type="InterPro" id="IPR012340">
    <property type="entry name" value="NA-bd_OB-fold"/>
</dbReference>
<sequence>MEKEVFEVVGKVTENLPNTLFRVLVEKTDEIPELLGKALLCHLSGKMRMHYIKILPGDRVKVQITPYDLTKGRIVYREKG</sequence>
<evidence type="ECO:0000256" key="4">
    <source>
        <dbReference type="HAMAP-Rule" id="MF_00075"/>
    </source>
</evidence>
<dbReference type="AlphaFoldDB" id="A0A1G1WHH0"/>
<dbReference type="Gene3D" id="2.40.50.140">
    <property type="entry name" value="Nucleic acid-binding proteins"/>
    <property type="match status" value="1"/>
</dbReference>
<evidence type="ECO:0000256" key="2">
    <source>
        <dbReference type="ARBA" id="ARBA00022540"/>
    </source>
</evidence>
<evidence type="ECO:0000256" key="3">
    <source>
        <dbReference type="ARBA" id="ARBA00022917"/>
    </source>
</evidence>
<dbReference type="GO" id="GO:0019843">
    <property type="term" value="F:rRNA binding"/>
    <property type="evidence" value="ECO:0007669"/>
    <property type="project" value="UniProtKB-UniRule"/>
</dbReference>
<dbReference type="CDD" id="cd04451">
    <property type="entry name" value="S1_IF1"/>
    <property type="match status" value="1"/>
</dbReference>
<accession>A0A1G1WHH0</accession>
<evidence type="ECO:0000313" key="8">
    <source>
        <dbReference type="Proteomes" id="UP000176645"/>
    </source>
</evidence>